<name>A0A6G0YHT8_APHCR</name>
<sequence length="138" mass="15917">MITIKQTIKVVKAQLLCLYLWEQKFFGIIRQVAGPNDHPSCPSFLQLYRMLSVFSLFKPPKSGNCMIFEDNAPIITIADLKEITKDPAKKLKEKLNTISEEGCWDVDDIFLDHDYSDSTVFDCVVYYLAGYYIHLQII</sequence>
<protein>
    <recommendedName>
        <fullName evidence="1">Transposable element P transposase-like RNase H C-terminal domain-containing protein</fullName>
    </recommendedName>
</protein>
<reference evidence="2 3" key="1">
    <citation type="submission" date="2019-08" db="EMBL/GenBank/DDBJ databases">
        <title>Whole genome of Aphis craccivora.</title>
        <authorList>
            <person name="Voronova N.V."/>
            <person name="Shulinski R.S."/>
            <person name="Bandarenka Y.V."/>
            <person name="Zhorov D.G."/>
            <person name="Warner D."/>
        </authorList>
    </citation>
    <scope>NUCLEOTIDE SEQUENCE [LARGE SCALE GENOMIC DNA]</scope>
    <source>
        <strain evidence="2">180601</strain>
        <tissue evidence="2">Whole Body</tissue>
    </source>
</reference>
<evidence type="ECO:0000313" key="2">
    <source>
        <dbReference type="EMBL" id="KAF0755996.1"/>
    </source>
</evidence>
<evidence type="ECO:0000313" key="3">
    <source>
        <dbReference type="Proteomes" id="UP000478052"/>
    </source>
</evidence>
<feature type="domain" description="Transposable element P transposase-like RNase H C-terminal" evidence="1">
    <location>
        <begin position="25"/>
        <end position="49"/>
    </location>
</feature>
<dbReference type="EMBL" id="VUJU01003964">
    <property type="protein sequence ID" value="KAF0755996.1"/>
    <property type="molecule type" value="Genomic_DNA"/>
</dbReference>
<proteinExistence type="predicted"/>
<dbReference type="OrthoDB" id="6613714at2759"/>
<dbReference type="InterPro" id="IPR048367">
    <property type="entry name" value="TNP-like_RNaseH_C"/>
</dbReference>
<keyword evidence="3" id="KW-1185">Reference proteome</keyword>
<gene>
    <name evidence="2" type="ORF">FWK35_00011458</name>
</gene>
<accession>A0A6G0YHT8</accession>
<organism evidence="2 3">
    <name type="scientific">Aphis craccivora</name>
    <name type="common">Cowpea aphid</name>
    <dbReference type="NCBI Taxonomy" id="307492"/>
    <lineage>
        <taxon>Eukaryota</taxon>
        <taxon>Metazoa</taxon>
        <taxon>Ecdysozoa</taxon>
        <taxon>Arthropoda</taxon>
        <taxon>Hexapoda</taxon>
        <taxon>Insecta</taxon>
        <taxon>Pterygota</taxon>
        <taxon>Neoptera</taxon>
        <taxon>Paraneoptera</taxon>
        <taxon>Hemiptera</taxon>
        <taxon>Sternorrhyncha</taxon>
        <taxon>Aphidomorpha</taxon>
        <taxon>Aphidoidea</taxon>
        <taxon>Aphididae</taxon>
        <taxon>Aphidini</taxon>
        <taxon>Aphis</taxon>
        <taxon>Aphis</taxon>
    </lineage>
</organism>
<dbReference type="Pfam" id="PF21789">
    <property type="entry name" value="TNP-like_RNaseH_C"/>
    <property type="match status" value="1"/>
</dbReference>
<dbReference type="AlphaFoldDB" id="A0A6G0YHT8"/>
<evidence type="ECO:0000259" key="1">
    <source>
        <dbReference type="Pfam" id="PF21789"/>
    </source>
</evidence>
<dbReference type="Proteomes" id="UP000478052">
    <property type="component" value="Unassembled WGS sequence"/>
</dbReference>
<comment type="caution">
    <text evidence="2">The sequence shown here is derived from an EMBL/GenBank/DDBJ whole genome shotgun (WGS) entry which is preliminary data.</text>
</comment>